<dbReference type="FunFam" id="1.10.510.10:FF:001512">
    <property type="entry name" value="Receptor tyrosine-protein kinase erbB-2"/>
    <property type="match status" value="1"/>
</dbReference>
<evidence type="ECO:0000256" key="7">
    <source>
        <dbReference type="ARBA" id="ARBA00023136"/>
    </source>
</evidence>
<keyword evidence="6" id="KW-0067">ATP-binding</keyword>
<evidence type="ECO:0000313" key="12">
    <source>
        <dbReference type="WBParaSite" id="ACRNAN_scaffold3250.g25241.t1"/>
    </source>
</evidence>
<dbReference type="PRINTS" id="PR00109">
    <property type="entry name" value="TYRKINASE"/>
</dbReference>
<evidence type="ECO:0000313" key="11">
    <source>
        <dbReference type="Proteomes" id="UP000887540"/>
    </source>
</evidence>
<dbReference type="InterPro" id="IPR008266">
    <property type="entry name" value="Tyr_kinase_AS"/>
</dbReference>
<name>A0A914DQL8_9BILA</name>
<dbReference type="InterPro" id="IPR001245">
    <property type="entry name" value="Ser-Thr/Tyr_kinase_cat_dom"/>
</dbReference>
<dbReference type="PANTHER" id="PTHR24416:SF600">
    <property type="entry name" value="PDGF- AND VEGF-RECEPTOR RELATED, ISOFORM J"/>
    <property type="match status" value="1"/>
</dbReference>
<evidence type="ECO:0000256" key="8">
    <source>
        <dbReference type="ARBA" id="ARBA00023137"/>
    </source>
</evidence>
<proteinExistence type="predicted"/>
<dbReference type="InterPro" id="IPR011009">
    <property type="entry name" value="Kinase-like_dom_sf"/>
</dbReference>
<accession>A0A914DQL8</accession>
<evidence type="ECO:0000256" key="5">
    <source>
        <dbReference type="ARBA" id="ARBA00022777"/>
    </source>
</evidence>
<dbReference type="EC" id="2.7.10.1" evidence="2"/>
<dbReference type="Gene3D" id="1.10.510.10">
    <property type="entry name" value="Transferase(Phosphotransferase) domain 1"/>
    <property type="match status" value="1"/>
</dbReference>
<keyword evidence="8" id="KW-0829">Tyrosine-protein kinase</keyword>
<dbReference type="GO" id="GO:0005886">
    <property type="term" value="C:plasma membrane"/>
    <property type="evidence" value="ECO:0007669"/>
    <property type="project" value="TreeGrafter"/>
</dbReference>
<keyword evidence="4" id="KW-0547">Nucleotide-binding</keyword>
<keyword evidence="11" id="KW-1185">Reference proteome</keyword>
<dbReference type="GO" id="GO:0048680">
    <property type="term" value="P:positive regulation of axon regeneration"/>
    <property type="evidence" value="ECO:0007669"/>
    <property type="project" value="UniProtKB-ARBA"/>
</dbReference>
<evidence type="ECO:0000256" key="1">
    <source>
        <dbReference type="ARBA" id="ARBA00004308"/>
    </source>
</evidence>
<dbReference type="GO" id="GO:0012505">
    <property type="term" value="C:endomembrane system"/>
    <property type="evidence" value="ECO:0007669"/>
    <property type="project" value="UniProtKB-SubCell"/>
</dbReference>
<dbReference type="InterPro" id="IPR020635">
    <property type="entry name" value="Tyr_kinase_cat_dom"/>
</dbReference>
<comment type="catalytic activity">
    <reaction evidence="9">
        <text>L-tyrosyl-[protein] + ATP = O-phospho-L-tyrosyl-[protein] + ADP + H(+)</text>
        <dbReference type="Rhea" id="RHEA:10596"/>
        <dbReference type="Rhea" id="RHEA-COMP:10136"/>
        <dbReference type="Rhea" id="RHEA-COMP:20101"/>
        <dbReference type="ChEBI" id="CHEBI:15378"/>
        <dbReference type="ChEBI" id="CHEBI:30616"/>
        <dbReference type="ChEBI" id="CHEBI:46858"/>
        <dbReference type="ChEBI" id="CHEBI:61978"/>
        <dbReference type="ChEBI" id="CHEBI:456216"/>
        <dbReference type="EC" id="2.7.10.1"/>
    </reaction>
</comment>
<dbReference type="WBParaSite" id="ACRNAN_scaffold3250.g25241.t1">
    <property type="protein sequence ID" value="ACRNAN_scaffold3250.g25241.t1"/>
    <property type="gene ID" value="ACRNAN_scaffold3250.g25241"/>
</dbReference>
<dbReference type="GO" id="GO:0005524">
    <property type="term" value="F:ATP binding"/>
    <property type="evidence" value="ECO:0007669"/>
    <property type="project" value="UniProtKB-KW"/>
</dbReference>
<dbReference type="GO" id="GO:0007169">
    <property type="term" value="P:cell surface receptor protein tyrosine kinase signaling pathway"/>
    <property type="evidence" value="ECO:0007669"/>
    <property type="project" value="TreeGrafter"/>
</dbReference>
<reference evidence="12" key="1">
    <citation type="submission" date="2022-11" db="UniProtKB">
        <authorList>
            <consortium name="WormBaseParasite"/>
        </authorList>
    </citation>
    <scope>IDENTIFICATION</scope>
</reference>
<dbReference type="AlphaFoldDB" id="A0A914DQL8"/>
<dbReference type="InterPro" id="IPR050122">
    <property type="entry name" value="RTK"/>
</dbReference>
<evidence type="ECO:0000256" key="4">
    <source>
        <dbReference type="ARBA" id="ARBA00022741"/>
    </source>
</evidence>
<sequence length="164" mass="18824">MEYLVSKRLVHRDLAARNILLMENRIAKITDFGLCCTCDDATLSYQASLQKKLPMRWLSLEALLHRTFSEKSDVWAFGILMHEVFSGGKVPYATMEADEILEFLKSGKRLECPGMAADEVYEIMCSSWEENVETRISFSELSTKLRSILLSETQDYGYIFGKEE</sequence>
<evidence type="ECO:0000256" key="2">
    <source>
        <dbReference type="ARBA" id="ARBA00011902"/>
    </source>
</evidence>
<comment type="subcellular location">
    <subcellularLocation>
        <location evidence="1">Endomembrane system</location>
    </subcellularLocation>
</comment>
<dbReference type="PROSITE" id="PS50011">
    <property type="entry name" value="PROTEIN_KINASE_DOM"/>
    <property type="match status" value="1"/>
</dbReference>
<evidence type="ECO:0000259" key="10">
    <source>
        <dbReference type="PROSITE" id="PS50011"/>
    </source>
</evidence>
<evidence type="ECO:0000256" key="9">
    <source>
        <dbReference type="ARBA" id="ARBA00051243"/>
    </source>
</evidence>
<dbReference type="Proteomes" id="UP000887540">
    <property type="component" value="Unplaced"/>
</dbReference>
<dbReference type="PROSITE" id="PS00109">
    <property type="entry name" value="PROTEIN_KINASE_TYR"/>
    <property type="match status" value="1"/>
</dbReference>
<keyword evidence="3" id="KW-0808">Transferase</keyword>
<dbReference type="GO" id="GO:0061564">
    <property type="term" value="P:axon development"/>
    <property type="evidence" value="ECO:0007669"/>
    <property type="project" value="UniProtKB-ARBA"/>
</dbReference>
<keyword evidence="7" id="KW-0472">Membrane</keyword>
<feature type="domain" description="Protein kinase" evidence="10">
    <location>
        <begin position="1"/>
        <end position="150"/>
    </location>
</feature>
<dbReference type="Pfam" id="PF07714">
    <property type="entry name" value="PK_Tyr_Ser-Thr"/>
    <property type="match status" value="1"/>
</dbReference>
<evidence type="ECO:0000256" key="6">
    <source>
        <dbReference type="ARBA" id="ARBA00022840"/>
    </source>
</evidence>
<organism evidence="11 12">
    <name type="scientific">Acrobeloides nanus</name>
    <dbReference type="NCBI Taxonomy" id="290746"/>
    <lineage>
        <taxon>Eukaryota</taxon>
        <taxon>Metazoa</taxon>
        <taxon>Ecdysozoa</taxon>
        <taxon>Nematoda</taxon>
        <taxon>Chromadorea</taxon>
        <taxon>Rhabditida</taxon>
        <taxon>Tylenchina</taxon>
        <taxon>Cephalobomorpha</taxon>
        <taxon>Cephaloboidea</taxon>
        <taxon>Cephalobidae</taxon>
        <taxon>Acrobeloides</taxon>
    </lineage>
</organism>
<evidence type="ECO:0000256" key="3">
    <source>
        <dbReference type="ARBA" id="ARBA00022679"/>
    </source>
</evidence>
<protein>
    <recommendedName>
        <fullName evidence="2">receptor protein-tyrosine kinase</fullName>
        <ecNumber evidence="2">2.7.10.1</ecNumber>
    </recommendedName>
</protein>
<dbReference type="PANTHER" id="PTHR24416">
    <property type="entry name" value="TYROSINE-PROTEIN KINASE RECEPTOR"/>
    <property type="match status" value="1"/>
</dbReference>
<dbReference type="SMART" id="SM00219">
    <property type="entry name" value="TyrKc"/>
    <property type="match status" value="1"/>
</dbReference>
<keyword evidence="5" id="KW-0418">Kinase</keyword>
<dbReference type="GO" id="GO:0043235">
    <property type="term" value="C:receptor complex"/>
    <property type="evidence" value="ECO:0007669"/>
    <property type="project" value="TreeGrafter"/>
</dbReference>
<dbReference type="InterPro" id="IPR000719">
    <property type="entry name" value="Prot_kinase_dom"/>
</dbReference>
<dbReference type="SUPFAM" id="SSF56112">
    <property type="entry name" value="Protein kinase-like (PK-like)"/>
    <property type="match status" value="1"/>
</dbReference>
<dbReference type="GO" id="GO:0004714">
    <property type="term" value="F:transmembrane receptor protein tyrosine kinase activity"/>
    <property type="evidence" value="ECO:0007669"/>
    <property type="project" value="UniProtKB-EC"/>
</dbReference>